<name>A0A2I0L5B9_PUNGR</name>
<protein>
    <submittedName>
        <fullName evidence="2">Uncharacterized protein</fullName>
    </submittedName>
</protein>
<comment type="caution">
    <text evidence="2">The sequence shown here is derived from an EMBL/GenBank/DDBJ whole genome shotgun (WGS) entry which is preliminary data.</text>
</comment>
<proteinExistence type="predicted"/>
<evidence type="ECO:0000256" key="1">
    <source>
        <dbReference type="SAM" id="MobiDB-lite"/>
    </source>
</evidence>
<organism evidence="2 3">
    <name type="scientific">Punica granatum</name>
    <name type="common">Pomegranate</name>
    <dbReference type="NCBI Taxonomy" id="22663"/>
    <lineage>
        <taxon>Eukaryota</taxon>
        <taxon>Viridiplantae</taxon>
        <taxon>Streptophyta</taxon>
        <taxon>Embryophyta</taxon>
        <taxon>Tracheophyta</taxon>
        <taxon>Spermatophyta</taxon>
        <taxon>Magnoliopsida</taxon>
        <taxon>eudicotyledons</taxon>
        <taxon>Gunneridae</taxon>
        <taxon>Pentapetalae</taxon>
        <taxon>rosids</taxon>
        <taxon>malvids</taxon>
        <taxon>Myrtales</taxon>
        <taxon>Lythraceae</taxon>
        <taxon>Punica</taxon>
    </lineage>
</organism>
<gene>
    <name evidence="2" type="ORF">CRG98_003722</name>
</gene>
<accession>A0A2I0L5B9</accession>
<dbReference type="EMBL" id="PGOL01000147">
    <property type="protein sequence ID" value="PKI75888.1"/>
    <property type="molecule type" value="Genomic_DNA"/>
</dbReference>
<evidence type="ECO:0000313" key="2">
    <source>
        <dbReference type="EMBL" id="PKI75888.1"/>
    </source>
</evidence>
<evidence type="ECO:0000313" key="3">
    <source>
        <dbReference type="Proteomes" id="UP000233551"/>
    </source>
</evidence>
<dbReference type="AlphaFoldDB" id="A0A2I0L5B9"/>
<feature type="region of interest" description="Disordered" evidence="1">
    <location>
        <begin position="153"/>
        <end position="174"/>
    </location>
</feature>
<sequence>MSRPGLDFSLEASIITFQQCEQSGPETVTECTPDLYACHFVPRPWRVVPARSKGLGTFGATHKHLDPSLRSSTSPILHRAVVGASVPTPFSPSCRCCHLSHPVTCSFQPSLATLKAASPTLSLVHRGNGSDRDGRDSLGHGWATRTHGLVSRERPVSSLGLPGARTVSLFPETS</sequence>
<keyword evidence="3" id="KW-1185">Reference proteome</keyword>
<dbReference type="Proteomes" id="UP000233551">
    <property type="component" value="Unassembled WGS sequence"/>
</dbReference>
<reference evidence="2 3" key="1">
    <citation type="submission" date="2017-11" db="EMBL/GenBank/DDBJ databases">
        <title>De-novo sequencing of pomegranate (Punica granatum L.) genome.</title>
        <authorList>
            <person name="Akparov Z."/>
            <person name="Amiraslanov A."/>
            <person name="Hajiyeva S."/>
            <person name="Abbasov M."/>
            <person name="Kaur K."/>
            <person name="Hamwieh A."/>
            <person name="Solovyev V."/>
            <person name="Salamov A."/>
            <person name="Braich B."/>
            <person name="Kosarev P."/>
            <person name="Mahmoud A."/>
            <person name="Hajiyev E."/>
            <person name="Babayeva S."/>
            <person name="Izzatullayeva V."/>
            <person name="Mammadov A."/>
            <person name="Mammadov A."/>
            <person name="Sharifova S."/>
            <person name="Ojaghi J."/>
            <person name="Eynullazada K."/>
            <person name="Bayramov B."/>
            <person name="Abdulazimova A."/>
            <person name="Shahmuradov I."/>
        </authorList>
    </citation>
    <scope>NUCLEOTIDE SEQUENCE [LARGE SCALE GENOMIC DNA]</scope>
    <source>
        <strain evidence="3">cv. AG2017</strain>
        <tissue evidence="2">Leaf</tissue>
    </source>
</reference>